<protein>
    <recommendedName>
        <fullName evidence="1">YxiG-like domain-containing protein</fullName>
    </recommendedName>
</protein>
<dbReference type="Proteomes" id="UP000653480">
    <property type="component" value="Unassembled WGS sequence"/>
</dbReference>
<keyword evidence="3" id="KW-1185">Reference proteome</keyword>
<feature type="domain" description="YxiG-like" evidence="1">
    <location>
        <begin position="4"/>
        <end position="104"/>
    </location>
</feature>
<name>A0A8H9H6B9_9ACTN</name>
<comment type="caution">
    <text evidence="2">The sequence shown here is derived from an EMBL/GenBank/DDBJ whole genome shotgun (WGS) entry which is preliminary data.</text>
</comment>
<accession>A0A8H9H6B9</accession>
<proteinExistence type="predicted"/>
<sequence length="149" mass="17122">MDPLKLQEALDEVFDQALLEHGFVNYTRDYQLVIRPMVDPRNGTGIEPTTLRYLFRYCLQANCVTTVPAHVWRKSLDDRLTTYETGVNLDGYVWGVNWQDALPRGHARRRLTSRPGLGHGLPRVVLRPLCHRRARVRRRAGFVSPSPTA</sequence>
<gene>
    <name evidence="2" type="ORF">GCM10011574_42500</name>
</gene>
<reference evidence="2" key="2">
    <citation type="submission" date="2020-09" db="EMBL/GenBank/DDBJ databases">
        <authorList>
            <person name="Sun Q."/>
            <person name="Zhou Y."/>
        </authorList>
    </citation>
    <scope>NUCLEOTIDE SEQUENCE</scope>
    <source>
        <strain evidence="2">CGMCC 4.7138</strain>
    </source>
</reference>
<evidence type="ECO:0000313" key="2">
    <source>
        <dbReference type="EMBL" id="GGO18134.1"/>
    </source>
</evidence>
<evidence type="ECO:0000259" key="1">
    <source>
        <dbReference type="Pfam" id="PF24712"/>
    </source>
</evidence>
<dbReference type="Pfam" id="PF24712">
    <property type="entry name" value="YxiG_2"/>
    <property type="match status" value="1"/>
</dbReference>
<evidence type="ECO:0000313" key="3">
    <source>
        <dbReference type="Proteomes" id="UP000653480"/>
    </source>
</evidence>
<dbReference type="EMBL" id="BMMN01000007">
    <property type="protein sequence ID" value="GGO18134.1"/>
    <property type="molecule type" value="Genomic_DNA"/>
</dbReference>
<organism evidence="2 3">
    <name type="scientific">Microbispora bryophytorum</name>
    <dbReference type="NCBI Taxonomy" id="1460882"/>
    <lineage>
        <taxon>Bacteria</taxon>
        <taxon>Bacillati</taxon>
        <taxon>Actinomycetota</taxon>
        <taxon>Actinomycetes</taxon>
        <taxon>Streptosporangiales</taxon>
        <taxon>Streptosporangiaceae</taxon>
        <taxon>Microbispora</taxon>
    </lineage>
</organism>
<dbReference type="RefSeq" id="WP_142571216.1">
    <property type="nucleotide sequence ID" value="NZ_BMMN01000007.1"/>
</dbReference>
<dbReference type="InterPro" id="IPR058188">
    <property type="entry name" value="YxiG-like"/>
</dbReference>
<dbReference type="AlphaFoldDB" id="A0A8H9H6B9"/>
<reference evidence="2" key="1">
    <citation type="journal article" date="2014" name="Int. J. Syst. Evol. Microbiol.">
        <title>Complete genome sequence of Corynebacterium casei LMG S-19264T (=DSM 44701T), isolated from a smear-ripened cheese.</title>
        <authorList>
            <consortium name="US DOE Joint Genome Institute (JGI-PGF)"/>
            <person name="Walter F."/>
            <person name="Albersmeier A."/>
            <person name="Kalinowski J."/>
            <person name="Ruckert C."/>
        </authorList>
    </citation>
    <scope>NUCLEOTIDE SEQUENCE</scope>
    <source>
        <strain evidence="2">CGMCC 4.7138</strain>
    </source>
</reference>
<dbReference type="OrthoDB" id="3685701at2"/>